<sequence>MNARRNRQLTQAAQPLLIPGERVELVSLVTVGTVSVRKQVLTTTVVAILTLGMVMATVRPKAMYLMLTDQRVLFFDGNRGGKPGKLLINFPRHVVTATETKKGMLGLTAITYLNVTGQAEGLKVTFPAQTRADSRPFAAAFPVTR</sequence>
<evidence type="ECO:0008006" key="4">
    <source>
        <dbReference type="Google" id="ProtNLM"/>
    </source>
</evidence>
<evidence type="ECO:0000256" key="1">
    <source>
        <dbReference type="SAM" id="Phobius"/>
    </source>
</evidence>
<keyword evidence="1" id="KW-0472">Membrane</keyword>
<keyword evidence="1" id="KW-0812">Transmembrane</keyword>
<evidence type="ECO:0000313" key="2">
    <source>
        <dbReference type="EMBL" id="MCX3061034.1"/>
    </source>
</evidence>
<organism evidence="2 3">
    <name type="scientific">Streptomyces beihaiensis</name>
    <dbReference type="NCBI Taxonomy" id="2984495"/>
    <lineage>
        <taxon>Bacteria</taxon>
        <taxon>Bacillati</taxon>
        <taxon>Actinomycetota</taxon>
        <taxon>Actinomycetes</taxon>
        <taxon>Kitasatosporales</taxon>
        <taxon>Streptomycetaceae</taxon>
        <taxon>Streptomyces</taxon>
    </lineage>
</organism>
<protein>
    <recommendedName>
        <fullName evidence="4">PH domain-containing protein</fullName>
    </recommendedName>
</protein>
<comment type="caution">
    <text evidence="2">The sequence shown here is derived from an EMBL/GenBank/DDBJ whole genome shotgun (WGS) entry which is preliminary data.</text>
</comment>
<proteinExistence type="predicted"/>
<gene>
    <name evidence="2" type="ORF">OFY01_14960</name>
</gene>
<evidence type="ECO:0000313" key="3">
    <source>
        <dbReference type="Proteomes" id="UP001163064"/>
    </source>
</evidence>
<feature type="transmembrane region" description="Helical" evidence="1">
    <location>
        <begin position="40"/>
        <end position="58"/>
    </location>
</feature>
<dbReference type="RefSeq" id="WP_266600070.1">
    <property type="nucleotide sequence ID" value="NZ_JAPHNL010000146.1"/>
</dbReference>
<accession>A0ABT3TVI9</accession>
<reference evidence="2" key="1">
    <citation type="submission" date="2022-10" db="EMBL/GenBank/DDBJ databases">
        <title>Streptomyces beihaiensis sp. nov., a chitin degrading actinobacterium, isolated from shrimp pond soil.</title>
        <authorList>
            <person name="Xie J."/>
            <person name="Shen N."/>
        </authorList>
    </citation>
    <scope>NUCLEOTIDE SEQUENCE</scope>
    <source>
        <strain evidence="2">GXMU-J5</strain>
    </source>
</reference>
<keyword evidence="3" id="KW-1185">Reference proteome</keyword>
<keyword evidence="1" id="KW-1133">Transmembrane helix</keyword>
<dbReference type="Proteomes" id="UP001163064">
    <property type="component" value="Unassembled WGS sequence"/>
</dbReference>
<dbReference type="EMBL" id="JAPHNL010000146">
    <property type="protein sequence ID" value="MCX3061034.1"/>
    <property type="molecule type" value="Genomic_DNA"/>
</dbReference>
<name>A0ABT3TVI9_9ACTN</name>